<dbReference type="Antibodypedia" id="29777">
    <property type="antibodies" value="50 antibodies from 12 providers"/>
</dbReference>
<dbReference type="InterPro" id="IPR000315">
    <property type="entry name" value="Znf_B-box"/>
</dbReference>
<dbReference type="Ensembl" id="ENSMUST00000132237.2">
    <property type="protein sequence ID" value="ENSMUSP00000119504.2"/>
    <property type="gene ID" value="ENSMUSG00000028392.16"/>
</dbReference>
<dbReference type="AGR" id="MGI:2177191"/>
<dbReference type="Pfam" id="PF00643">
    <property type="entry name" value="zf-B_box"/>
    <property type="match status" value="1"/>
</dbReference>
<keyword evidence="7" id="KW-1185">Reference proteome</keyword>
<feature type="compositionally biased region" description="Pro residues" evidence="3">
    <location>
        <begin position="35"/>
        <end position="51"/>
    </location>
</feature>
<evidence type="ECO:0000256" key="1">
    <source>
        <dbReference type="ARBA" id="ARBA00022771"/>
    </source>
</evidence>
<dbReference type="Proteomes" id="UP000000589">
    <property type="component" value="Chromosome 4"/>
</dbReference>
<proteinExistence type="predicted"/>
<dbReference type="ProteomicsDB" id="346837"/>
<sequence length="123" mass="13419">MSADVSGTESGSESGPEPEPGPEPGPESRPESRPKPGPGPEPRPESGPEPGPRSGLRRGPKQGSERSQLCPEHFEPLSWFCLSERRPVCATCAGFGGRCHRHRIRRAEEHAEELRITELHVQP</sequence>
<dbReference type="GeneTree" id="ENSGT00940000161096"/>
<reference evidence="5" key="4">
    <citation type="submission" date="2025-09" db="UniProtKB">
        <authorList>
            <consortium name="Ensembl"/>
        </authorList>
    </citation>
    <scope>IDENTIFICATION</scope>
    <source>
        <strain evidence="5">C57BL/6J</strain>
    </source>
</reference>
<dbReference type="Gene3D" id="3.30.160.60">
    <property type="entry name" value="Classic Zinc Finger"/>
    <property type="match status" value="1"/>
</dbReference>
<dbReference type="ExpressionAtlas" id="D6RIR4">
    <property type="expression patterns" value="baseline and differential"/>
</dbReference>
<evidence type="ECO:0000256" key="2">
    <source>
        <dbReference type="ARBA" id="ARBA00022833"/>
    </source>
</evidence>
<dbReference type="VEuPathDB" id="HostDB:ENSMUSG00000028392"/>
<feature type="region of interest" description="Disordered" evidence="3">
    <location>
        <begin position="1"/>
        <end position="69"/>
    </location>
</feature>
<evidence type="ECO:0000313" key="7">
    <source>
        <dbReference type="Proteomes" id="UP000000589"/>
    </source>
</evidence>
<dbReference type="GO" id="GO:0008270">
    <property type="term" value="F:zinc ion binding"/>
    <property type="evidence" value="ECO:0007669"/>
    <property type="project" value="UniProtKB-KW"/>
</dbReference>
<name>D6RIR4_MOUSE</name>
<keyword evidence="1" id="KW-0863">Zinc-finger</keyword>
<reference evidence="5" key="3">
    <citation type="submission" date="2025-08" db="UniProtKB">
        <authorList>
            <consortium name="Ensembl"/>
        </authorList>
    </citation>
    <scope>IDENTIFICATION</scope>
    <source>
        <strain evidence="5">C57BL/6J</strain>
    </source>
</reference>
<dbReference type="HOGENOM" id="CLU_2014498_0_0_1"/>
<gene>
    <name evidence="5 6" type="primary">Bspry</name>
</gene>
<accession>D6RIR4</accession>
<reference evidence="5 7" key="2">
    <citation type="journal article" date="2011" name="PLoS Biol.">
        <title>Modernizing reference genome assemblies.</title>
        <authorList>
            <person name="Church D.M."/>
            <person name="Schneider V.A."/>
            <person name="Graves T."/>
            <person name="Auger K."/>
            <person name="Cunningham F."/>
            <person name="Bouk N."/>
            <person name="Chen H.C."/>
            <person name="Agarwala R."/>
            <person name="McLaren W.M."/>
            <person name="Ritchie G.R."/>
            <person name="Albracht D."/>
            <person name="Kremitzki M."/>
            <person name="Rock S."/>
            <person name="Kotkiewicz H."/>
            <person name="Kremitzki C."/>
            <person name="Wollam A."/>
            <person name="Trani L."/>
            <person name="Fulton L."/>
            <person name="Fulton R."/>
            <person name="Matthews L."/>
            <person name="Whitehead S."/>
            <person name="Chow W."/>
            <person name="Torrance J."/>
            <person name="Dunn M."/>
            <person name="Harden G."/>
            <person name="Threadgold G."/>
            <person name="Wood J."/>
            <person name="Collins J."/>
            <person name="Heath P."/>
            <person name="Griffiths G."/>
            <person name="Pelan S."/>
            <person name="Grafham D."/>
            <person name="Eichler E.E."/>
            <person name="Weinstock G."/>
            <person name="Mardis E.R."/>
            <person name="Wilson R.K."/>
            <person name="Howe K."/>
            <person name="Flicek P."/>
            <person name="Hubbard T."/>
        </authorList>
    </citation>
    <scope>NUCLEOTIDE SEQUENCE [LARGE SCALE GENOMIC DNA]</scope>
    <source>
        <strain evidence="5 7">C57BL/6J</strain>
    </source>
</reference>
<organism evidence="5 7">
    <name type="scientific">Mus musculus</name>
    <name type="common">Mouse</name>
    <dbReference type="NCBI Taxonomy" id="10090"/>
    <lineage>
        <taxon>Eukaryota</taxon>
        <taxon>Metazoa</taxon>
        <taxon>Chordata</taxon>
        <taxon>Craniata</taxon>
        <taxon>Vertebrata</taxon>
        <taxon>Euteleostomi</taxon>
        <taxon>Mammalia</taxon>
        <taxon>Eutheria</taxon>
        <taxon>Euarchontoglires</taxon>
        <taxon>Glires</taxon>
        <taxon>Rodentia</taxon>
        <taxon>Myomorpha</taxon>
        <taxon>Muroidea</taxon>
        <taxon>Muridae</taxon>
        <taxon>Murinae</taxon>
        <taxon>Mus</taxon>
        <taxon>Mus</taxon>
    </lineage>
</organism>
<evidence type="ECO:0000256" key="3">
    <source>
        <dbReference type="SAM" id="MobiDB-lite"/>
    </source>
</evidence>
<dbReference type="Bgee" id="ENSMUSG00000028392">
    <property type="expression patterns" value="Expressed in spermatid and 130 other cell types or tissues"/>
</dbReference>
<dbReference type="SUPFAM" id="SSF57845">
    <property type="entry name" value="B-box zinc-binding domain"/>
    <property type="match status" value="1"/>
</dbReference>
<evidence type="ECO:0000313" key="6">
    <source>
        <dbReference type="MGI" id="MGI:2177191"/>
    </source>
</evidence>
<protein>
    <submittedName>
        <fullName evidence="5">B-box and SPRY domain containing</fullName>
    </submittedName>
</protein>
<dbReference type="MGI" id="MGI:2177191">
    <property type="gene designation" value="Bspry"/>
</dbReference>
<evidence type="ECO:0000259" key="4">
    <source>
        <dbReference type="Pfam" id="PF00643"/>
    </source>
</evidence>
<reference evidence="5 7" key="1">
    <citation type="journal article" date="2009" name="PLoS Biol.">
        <title>Lineage-specific biology revealed by a finished genome assembly of the mouse.</title>
        <authorList>
            <consortium name="Mouse Genome Sequencing Consortium"/>
            <person name="Church D.M."/>
            <person name="Goodstadt L."/>
            <person name="Hillier L.W."/>
            <person name="Zody M.C."/>
            <person name="Goldstein S."/>
            <person name="She X."/>
            <person name="Bult C.J."/>
            <person name="Agarwala R."/>
            <person name="Cherry J.L."/>
            <person name="DiCuccio M."/>
            <person name="Hlavina W."/>
            <person name="Kapustin Y."/>
            <person name="Meric P."/>
            <person name="Maglott D."/>
            <person name="Birtle Z."/>
            <person name="Marques A.C."/>
            <person name="Graves T."/>
            <person name="Zhou S."/>
            <person name="Teague B."/>
            <person name="Potamousis K."/>
            <person name="Churas C."/>
            <person name="Place M."/>
            <person name="Herschleb J."/>
            <person name="Runnheim R."/>
            <person name="Forrest D."/>
            <person name="Amos-Landgraf J."/>
            <person name="Schwartz D.C."/>
            <person name="Cheng Z."/>
            <person name="Lindblad-Toh K."/>
            <person name="Eichler E.E."/>
            <person name="Ponting C.P."/>
        </authorList>
    </citation>
    <scope>NUCLEOTIDE SEQUENCE [LARGE SCALE GENOMIC DNA]</scope>
    <source>
        <strain evidence="5 7">C57BL/6J</strain>
    </source>
</reference>
<dbReference type="AlphaFoldDB" id="D6RIR4"/>
<evidence type="ECO:0000313" key="5">
    <source>
        <dbReference type="Ensembl" id="ENSMUSP00000119504.2"/>
    </source>
</evidence>
<feature type="domain" description="B box-type" evidence="4">
    <location>
        <begin position="67"/>
        <end position="96"/>
    </location>
</feature>
<keyword evidence="1" id="KW-0479">Metal-binding</keyword>
<keyword evidence="2" id="KW-0862">Zinc</keyword>